<keyword evidence="11" id="KW-1185">Reference proteome</keyword>
<reference evidence="10 11" key="1">
    <citation type="submission" date="2016-11" db="EMBL/GenBank/DDBJ databases">
        <authorList>
            <person name="Jaros S."/>
            <person name="Januszkiewicz K."/>
            <person name="Wedrychowicz H."/>
        </authorList>
    </citation>
    <scope>NUCLEOTIDE SEQUENCE [LARGE SCALE GENOMIC DNA]</scope>
    <source>
        <strain evidence="10 11">DSM 21864</strain>
    </source>
</reference>
<dbReference type="Proteomes" id="UP000184080">
    <property type="component" value="Unassembled WGS sequence"/>
</dbReference>
<dbReference type="Pfam" id="PF02687">
    <property type="entry name" value="FtsX"/>
    <property type="match status" value="2"/>
</dbReference>
<keyword evidence="4 7" id="KW-1133">Transmembrane helix</keyword>
<evidence type="ECO:0000256" key="1">
    <source>
        <dbReference type="ARBA" id="ARBA00004651"/>
    </source>
</evidence>
<evidence type="ECO:0000256" key="4">
    <source>
        <dbReference type="ARBA" id="ARBA00022989"/>
    </source>
</evidence>
<dbReference type="PANTHER" id="PTHR30572">
    <property type="entry name" value="MEMBRANE COMPONENT OF TRANSPORTER-RELATED"/>
    <property type="match status" value="1"/>
</dbReference>
<dbReference type="InterPro" id="IPR025857">
    <property type="entry name" value="MacB_PCD"/>
</dbReference>
<dbReference type="RefSeq" id="WP_073005704.1">
    <property type="nucleotide sequence ID" value="NZ_FQZO01000002.1"/>
</dbReference>
<evidence type="ECO:0000256" key="3">
    <source>
        <dbReference type="ARBA" id="ARBA00022692"/>
    </source>
</evidence>
<feature type="domain" description="MacB-like periplasmic core" evidence="9">
    <location>
        <begin position="20"/>
        <end position="212"/>
    </location>
</feature>
<comment type="subcellular location">
    <subcellularLocation>
        <location evidence="1">Cell membrane</location>
        <topology evidence="1">Multi-pass membrane protein</topology>
    </subcellularLocation>
</comment>
<organism evidence="10 11">
    <name type="scientific">Clostridium amylolyticum</name>
    <dbReference type="NCBI Taxonomy" id="1121298"/>
    <lineage>
        <taxon>Bacteria</taxon>
        <taxon>Bacillati</taxon>
        <taxon>Bacillota</taxon>
        <taxon>Clostridia</taxon>
        <taxon>Eubacteriales</taxon>
        <taxon>Clostridiaceae</taxon>
        <taxon>Clostridium</taxon>
    </lineage>
</organism>
<name>A0A1M6F6Y8_9CLOT</name>
<feature type="transmembrane region" description="Helical" evidence="7">
    <location>
        <begin position="756"/>
        <end position="777"/>
    </location>
</feature>
<evidence type="ECO:0000256" key="7">
    <source>
        <dbReference type="SAM" id="Phobius"/>
    </source>
</evidence>
<comment type="similarity">
    <text evidence="6">Belongs to the ABC-4 integral membrane protein family.</text>
</comment>
<dbReference type="Pfam" id="PF12704">
    <property type="entry name" value="MacB_PCD"/>
    <property type="match status" value="2"/>
</dbReference>
<evidence type="ECO:0000256" key="6">
    <source>
        <dbReference type="ARBA" id="ARBA00038076"/>
    </source>
</evidence>
<dbReference type="GO" id="GO:0022857">
    <property type="term" value="F:transmembrane transporter activity"/>
    <property type="evidence" value="ECO:0007669"/>
    <property type="project" value="TreeGrafter"/>
</dbReference>
<evidence type="ECO:0000256" key="5">
    <source>
        <dbReference type="ARBA" id="ARBA00023136"/>
    </source>
</evidence>
<dbReference type="STRING" id="1121298.SAMN05444401_1827"/>
<feature type="domain" description="ABC3 transporter permease C-terminal" evidence="8">
    <location>
        <begin position="247"/>
        <end position="369"/>
    </location>
</feature>
<feature type="domain" description="MacB-like periplasmic core" evidence="9">
    <location>
        <begin position="416"/>
        <end position="679"/>
    </location>
</feature>
<accession>A0A1M6F6Y8</accession>
<gene>
    <name evidence="10" type="ORF">SAMN05444401_1827</name>
</gene>
<keyword evidence="5 7" id="KW-0472">Membrane</keyword>
<feature type="transmembrane region" description="Helical" evidence="7">
    <location>
        <begin position="797"/>
        <end position="817"/>
    </location>
</feature>
<feature type="transmembrane region" description="Helical" evidence="7">
    <location>
        <begin position="239"/>
        <end position="264"/>
    </location>
</feature>
<protein>
    <submittedName>
        <fullName evidence="10">Putative ABC transport system permease protein</fullName>
    </submittedName>
</protein>
<evidence type="ECO:0000259" key="8">
    <source>
        <dbReference type="Pfam" id="PF02687"/>
    </source>
</evidence>
<feature type="transmembrane region" description="Helical" evidence="7">
    <location>
        <begin position="298"/>
        <end position="325"/>
    </location>
</feature>
<dbReference type="PANTHER" id="PTHR30572:SF4">
    <property type="entry name" value="ABC TRANSPORTER PERMEASE YTRF"/>
    <property type="match status" value="1"/>
</dbReference>
<evidence type="ECO:0000259" key="9">
    <source>
        <dbReference type="Pfam" id="PF12704"/>
    </source>
</evidence>
<sequence length="837" mass="93016">MLNNYKQLTGRYLKANKKRTILTIIGIILSVALISSIGLFFKGIQLAQIDEAKNSYGSYHIMYNNVDKDLLSKIQNNPKVARNGLIVNGQKIEVQKGVKLGEVIATDKGLELLPYKIKEGKFPEKENDVALEKWTLKIIDKNAKVGSKITIAGKEYTLTGILDDNVKSQMDNEGVILYVNNSIDLSKEKEAMLAVEISSKTSLRTAVRELKELKDQKNVHVNSFLVSLQGGAEKDSGIMGLYTTIAIIIGIVVISTIAVIYNSFHISVVDRIKQFGLLRAVGTTPKQIRKIVFREASILALIGIPLGLLCGVIAIYGIGFTFKIIGKDSVQFVKPSISPGILGISALVGLVAIYISAFLPAHFAGKISPLVAISSRNSINKEKIKRRKSFIFNKLMGFEGSLAYKNIKRNKKRYRITVFSIIISVLLFITFKSFMDMSLQISSDLNESQDIHFIVYKNRNGEEGKYGIEDKFIKDLSNLQSIDKSYNVYHNIEFASAIEKSAEIPEVKEIEGVYKDIKYEGKDRTFINSSLAVYDNNALEASKKYLASGNIDVDKLNSEKGVIVINKNRMYMEKKKKSYYGTAASLKVGDEIFLKSGDNSETPEVFGKGKVEKVKVMAVLENDPFNFNGPQNGLKLITTEKVAKEIVDKERAKHIEPVKVAMKLKDLKNEEAVQGEIEEIIKQDGSLKMINSIDDNRKMKSTMLMVQILMYGFVTVISLIGSVNIINTLTTNIILRKREFAALKSIGLTQKGLRKMIVLEGLFYGIFGALYGSILGTGVSYLMFSGMSGARDFAWNIPWNAIIIAVVCSLAIGYLSVLSPLARIKKDNLIEAIKDEH</sequence>
<dbReference type="AlphaFoldDB" id="A0A1M6F6Y8"/>
<evidence type="ECO:0000313" key="11">
    <source>
        <dbReference type="Proteomes" id="UP000184080"/>
    </source>
</evidence>
<feature type="transmembrane region" description="Helical" evidence="7">
    <location>
        <begin position="21"/>
        <end position="41"/>
    </location>
</feature>
<dbReference type="InterPro" id="IPR050250">
    <property type="entry name" value="Macrolide_Exporter_MacB"/>
</dbReference>
<evidence type="ECO:0000313" key="10">
    <source>
        <dbReference type="EMBL" id="SHI93426.1"/>
    </source>
</evidence>
<keyword evidence="3 7" id="KW-0812">Transmembrane</keyword>
<dbReference type="GO" id="GO:0005886">
    <property type="term" value="C:plasma membrane"/>
    <property type="evidence" value="ECO:0007669"/>
    <property type="project" value="UniProtKB-SubCell"/>
</dbReference>
<feature type="transmembrane region" description="Helical" evidence="7">
    <location>
        <begin position="708"/>
        <end position="735"/>
    </location>
</feature>
<dbReference type="InterPro" id="IPR003838">
    <property type="entry name" value="ABC3_permease_C"/>
</dbReference>
<feature type="transmembrane region" description="Helical" evidence="7">
    <location>
        <begin position="337"/>
        <end position="359"/>
    </location>
</feature>
<evidence type="ECO:0000256" key="2">
    <source>
        <dbReference type="ARBA" id="ARBA00022475"/>
    </source>
</evidence>
<feature type="transmembrane region" description="Helical" evidence="7">
    <location>
        <begin position="414"/>
        <end position="435"/>
    </location>
</feature>
<feature type="domain" description="ABC3 transporter permease C-terminal" evidence="8">
    <location>
        <begin position="713"/>
        <end position="828"/>
    </location>
</feature>
<keyword evidence="2" id="KW-1003">Cell membrane</keyword>
<dbReference type="EMBL" id="FQZO01000002">
    <property type="protein sequence ID" value="SHI93426.1"/>
    <property type="molecule type" value="Genomic_DNA"/>
</dbReference>
<proteinExistence type="inferred from homology"/>
<dbReference type="OrthoDB" id="9793166at2"/>